<dbReference type="EMBL" id="CP126222">
    <property type="protein sequence ID" value="WIA22922.1"/>
    <property type="molecule type" value="Genomic_DNA"/>
</dbReference>
<sequence length="1251" mass="132850">MLQQRSLLRSGRGSSCSRGLVQHRISRAPLQCYAKDKAETAEKVPVRFRIRQKVEYGERFKVVGNQPGLGSWDVTKAPELKWHDGDLWAGSVDLPVGKDIEFKCVRVTSGGENWEDGNNRKFKALGPRYSLDIRCTWNSTRNTDVHAHELKPEEPAFRELSSLQSLDHAAAEAEALASRREEERERSRQASYSSMSSYSDSDSEAGHVAGWQGKQVEFMRSNQHSRERNGVWDTSGLPPAPHPLQTLVRGDEHAANWLKKLEVAKTVLVDEAVRARPSVEALAAGFVYLQWVTTGAIACVEGGGHYRPNHHARVAQHIFRSCEWAIEDDREPARAATLLARKLSTRLPSFGEAFTQTVPLTRIRDIAHRNDIPSDLKQEIKHTLQNKLHRNAGPEDLVAAEAMLNRINNGQYSGGFVNEFKIFVAELREFFNAATFTQLLDAVKVGMSNEDTQEIDFFLGQKAALDGKQNPSPEDLVATCHALTTVRALLMGGLNSGLRNDAPDAALAMRQRWRLAEVRAEDYAFVLLSRLDNALEQQGGGAALLNAHDLAWAPVLGGLVLGLRHLGLGGLAPAEAMAIEAELVAWQKEGNYRDRDNALRLKATLERMQRFTEQYLELLLKLLPPVAEALGKALGVAPYAITTFTEAEIRANVVFQVSKLTTLLLRACRTAAGSSSWDPLVAGTAVGKLVELQELDPAVLAGFNEPVVVLLRSASGDEEVGASGNALQGVVLTQDLPHLSHLGVRARQERVPFAILDDPSVAAQDVAPLLGQHIALTVTPDSVTIAPATSEQLAAAAAAAGGKARAGAAAAAAGSAAKQQEGGEAAGGPAGAVSKVSSVRMLPLLDCMPTLAGAKASSCARLEQISLEAKAAEAFQTPRGCCVPFGVMELALAALPYEQQDRYKQLLAASETAGLAELTGISEELQALVGSLSLPDNLLKSLAGTFQPGSLLICRSSANVEDLAGMSGAGLYESVPNVPSDRPGDISAAVAAVWASLYTRRAILSRRAAGVAQSDACMAVLVQELLSPTYSFVLHTASPLNGNPLAAEVEIAAGLGETLASGKRGSAWRLEINKSTGEVKTLAFANFSEALLPSSAVKPAPAGGNGGSVETAELPPIGSASLASMLAGVGPAGWKSGGLYSKANTAGGGSSGGGSTPTGLSWSGSSLSNSPSSSRDEGSGVARAGELYECVGRTMDYSRHGLSKSSDVRQALGRRIGAVAGLLERQFGGAQDVEGCFVGDLLYVVQTRPQP</sequence>
<feature type="region of interest" description="Disordered" evidence="11">
    <location>
        <begin position="168"/>
        <end position="206"/>
    </location>
</feature>
<evidence type="ECO:0000256" key="7">
    <source>
        <dbReference type="ARBA" id="ARBA00022777"/>
    </source>
</evidence>
<keyword evidence="14" id="KW-1185">Reference proteome</keyword>
<dbReference type="InterPro" id="IPR013783">
    <property type="entry name" value="Ig-like_fold"/>
</dbReference>
<dbReference type="Gene3D" id="3.30.1490.20">
    <property type="entry name" value="ATP-grasp fold, A domain"/>
    <property type="match status" value="1"/>
</dbReference>
<dbReference type="Pfam" id="PF00686">
    <property type="entry name" value="CBM_20"/>
    <property type="match status" value="1"/>
</dbReference>
<reference evidence="13 14" key="1">
    <citation type="submission" date="2023-05" db="EMBL/GenBank/DDBJ databases">
        <title>A 100% complete, gapless, phased diploid assembly of the Scenedesmus obliquus UTEX 3031 genome.</title>
        <authorList>
            <person name="Biondi T.C."/>
            <person name="Hanschen E.R."/>
            <person name="Kwon T."/>
            <person name="Eng W."/>
            <person name="Kruse C.P.S."/>
            <person name="Koehler S.I."/>
            <person name="Kunde Y."/>
            <person name="Gleasner C.D."/>
            <person name="You Mak K.T."/>
            <person name="Polle J."/>
            <person name="Hovde B.T."/>
            <person name="Starkenburg S.R."/>
        </authorList>
    </citation>
    <scope>NUCLEOTIDE SEQUENCE [LARGE SCALE GENOMIC DNA]</scope>
    <source>
        <strain evidence="13 14">DOE0152z</strain>
    </source>
</reference>
<dbReference type="Gene3D" id="3.30.470.20">
    <property type="entry name" value="ATP-grasp fold, B domain"/>
    <property type="match status" value="1"/>
</dbReference>
<evidence type="ECO:0000256" key="9">
    <source>
        <dbReference type="ARBA" id="ARBA00022842"/>
    </source>
</evidence>
<feature type="domain" description="CBM20" evidence="12">
    <location>
        <begin position="38"/>
        <end position="139"/>
    </location>
</feature>
<keyword evidence="8" id="KW-0067">ATP-binding</keyword>
<feature type="compositionally biased region" description="Low complexity" evidence="11">
    <location>
        <begin position="189"/>
        <end position="200"/>
    </location>
</feature>
<dbReference type="SMART" id="SM01065">
    <property type="entry name" value="CBM_2"/>
    <property type="match status" value="1"/>
</dbReference>
<keyword evidence="7" id="KW-0418">Kinase</keyword>
<feature type="compositionally biased region" description="Basic and acidic residues" evidence="11">
    <location>
        <begin position="177"/>
        <end position="188"/>
    </location>
</feature>
<evidence type="ECO:0000256" key="10">
    <source>
        <dbReference type="ARBA" id="ARBA00023277"/>
    </source>
</evidence>
<comment type="similarity">
    <text evidence="2">Belongs to the PEP-utilizing enzyme family.</text>
</comment>
<feature type="compositionally biased region" description="Gly residues" evidence="11">
    <location>
        <begin position="1146"/>
        <end position="1156"/>
    </location>
</feature>
<accession>A0ABY8URH8</accession>
<keyword evidence="6" id="KW-0547">Nucleotide-binding</keyword>
<evidence type="ECO:0000256" key="4">
    <source>
        <dbReference type="ARBA" id="ARBA00022679"/>
    </source>
</evidence>
<dbReference type="InterPro" id="IPR013784">
    <property type="entry name" value="Carb-bd-like_fold"/>
</dbReference>
<evidence type="ECO:0000259" key="12">
    <source>
        <dbReference type="PROSITE" id="PS51166"/>
    </source>
</evidence>
<dbReference type="InterPro" id="IPR054481">
    <property type="entry name" value="GWD1_pHisD"/>
</dbReference>
<feature type="compositionally biased region" description="Low complexity" evidence="11">
    <location>
        <begin position="1157"/>
        <end position="1173"/>
    </location>
</feature>
<keyword evidence="5" id="KW-0479">Metal-binding</keyword>
<evidence type="ECO:0000256" key="2">
    <source>
        <dbReference type="ARBA" id="ARBA00007837"/>
    </source>
</evidence>
<dbReference type="SUPFAM" id="SSF56059">
    <property type="entry name" value="Glutathione synthetase ATP-binding domain-like"/>
    <property type="match status" value="1"/>
</dbReference>
<evidence type="ECO:0000313" key="14">
    <source>
        <dbReference type="Proteomes" id="UP001244341"/>
    </source>
</evidence>
<keyword evidence="4" id="KW-0808">Transferase</keyword>
<organism evidence="13 14">
    <name type="scientific">Tetradesmus obliquus</name>
    <name type="common">Green alga</name>
    <name type="synonym">Acutodesmus obliquus</name>
    <dbReference type="NCBI Taxonomy" id="3088"/>
    <lineage>
        <taxon>Eukaryota</taxon>
        <taxon>Viridiplantae</taxon>
        <taxon>Chlorophyta</taxon>
        <taxon>core chlorophytes</taxon>
        <taxon>Chlorophyceae</taxon>
        <taxon>CS clade</taxon>
        <taxon>Sphaeropleales</taxon>
        <taxon>Scenedesmaceae</taxon>
        <taxon>Tetradesmus</taxon>
    </lineage>
</organism>
<keyword evidence="10" id="KW-0119">Carbohydrate metabolism</keyword>
<evidence type="ECO:0000256" key="3">
    <source>
        <dbReference type="ARBA" id="ARBA00011738"/>
    </source>
</evidence>
<evidence type="ECO:0000256" key="8">
    <source>
        <dbReference type="ARBA" id="ARBA00022840"/>
    </source>
</evidence>
<dbReference type="PANTHER" id="PTHR47453:SF1">
    <property type="entry name" value="PHOSPHOGLUCAN, WATER DIKINASE, CHLOROPLASTIC"/>
    <property type="match status" value="1"/>
</dbReference>
<dbReference type="InterPro" id="IPR013815">
    <property type="entry name" value="ATP_grasp_subdomain_1"/>
</dbReference>
<dbReference type="InterPro" id="IPR002044">
    <property type="entry name" value="CBM20"/>
</dbReference>
<evidence type="ECO:0000256" key="1">
    <source>
        <dbReference type="ARBA" id="ARBA00001946"/>
    </source>
</evidence>
<proteinExistence type="inferred from homology"/>
<comment type="cofactor">
    <cofactor evidence="1">
        <name>Mg(2+)</name>
        <dbReference type="ChEBI" id="CHEBI:18420"/>
    </cofactor>
</comment>
<evidence type="ECO:0000256" key="6">
    <source>
        <dbReference type="ARBA" id="ARBA00022741"/>
    </source>
</evidence>
<name>A0ABY8URH8_TETOB</name>
<evidence type="ECO:0000313" key="13">
    <source>
        <dbReference type="EMBL" id="WIA22922.1"/>
    </source>
</evidence>
<dbReference type="Gene3D" id="2.60.40.10">
    <property type="entry name" value="Immunoglobulins"/>
    <property type="match status" value="1"/>
</dbReference>
<comment type="subunit">
    <text evidence="3">Homodimer.</text>
</comment>
<dbReference type="Pfam" id="PF01326">
    <property type="entry name" value="PPDK_N"/>
    <property type="match status" value="1"/>
</dbReference>
<protein>
    <recommendedName>
        <fullName evidence="12">CBM20 domain-containing protein</fullName>
    </recommendedName>
</protein>
<dbReference type="PANTHER" id="PTHR47453">
    <property type="entry name" value="PHOSPHOGLUCAN, WATER DIKINASE, CHLOROPLASTIC"/>
    <property type="match status" value="1"/>
</dbReference>
<dbReference type="PROSITE" id="PS51166">
    <property type="entry name" value="CBM20"/>
    <property type="match status" value="1"/>
</dbReference>
<evidence type="ECO:0000256" key="5">
    <source>
        <dbReference type="ARBA" id="ARBA00022723"/>
    </source>
</evidence>
<evidence type="ECO:0000256" key="11">
    <source>
        <dbReference type="SAM" id="MobiDB-lite"/>
    </source>
</evidence>
<dbReference type="InterPro" id="IPR002192">
    <property type="entry name" value="PPDK_AMP/ATP-bd"/>
</dbReference>
<feature type="region of interest" description="Disordered" evidence="11">
    <location>
        <begin position="1146"/>
        <end position="1181"/>
    </location>
</feature>
<dbReference type="Proteomes" id="UP001244341">
    <property type="component" value="Chromosome 15b"/>
</dbReference>
<keyword evidence="9" id="KW-0460">Magnesium</keyword>
<dbReference type="CDD" id="cd05467">
    <property type="entry name" value="CBM20"/>
    <property type="match status" value="1"/>
</dbReference>
<dbReference type="Pfam" id="PF22973">
    <property type="entry name" value="GWD1_pHisD"/>
    <property type="match status" value="1"/>
</dbReference>
<dbReference type="SUPFAM" id="SSF49452">
    <property type="entry name" value="Starch-binding domain-like"/>
    <property type="match status" value="1"/>
</dbReference>
<gene>
    <name evidence="13" type="ORF">OEZ85_001295</name>
</gene>